<evidence type="ECO:0000313" key="6">
    <source>
        <dbReference type="Proteomes" id="UP000663131"/>
    </source>
</evidence>
<keyword evidence="2" id="KW-0378">Hydrolase</keyword>
<dbReference type="PROSITE" id="PS51181">
    <property type="entry name" value="PPASE_TENSIN"/>
    <property type="match status" value="1"/>
</dbReference>
<evidence type="ECO:0000313" key="5">
    <source>
        <dbReference type="EMBL" id="QOU22649.1"/>
    </source>
</evidence>
<dbReference type="GO" id="GO:0046856">
    <property type="term" value="P:phosphatidylinositol dephosphorylation"/>
    <property type="evidence" value="ECO:0007669"/>
    <property type="project" value="TreeGrafter"/>
</dbReference>
<dbReference type="PANTHER" id="PTHR12305:SF81">
    <property type="entry name" value="PHOSPHATIDYLINOSITOL 3,4,5-TRISPHOSPHATE 3-PHOSPHATASE AND DUAL-SPECIFICITY PROTEIN PHOSPHATASE PTEN"/>
    <property type="match status" value="1"/>
</dbReference>
<dbReference type="GO" id="GO:0005886">
    <property type="term" value="C:plasma membrane"/>
    <property type="evidence" value="ECO:0007669"/>
    <property type="project" value="TreeGrafter"/>
</dbReference>
<dbReference type="PROSITE" id="PS50056">
    <property type="entry name" value="TYR_PHOSPHATASE_2"/>
    <property type="match status" value="1"/>
</dbReference>
<dbReference type="InterPro" id="IPR051281">
    <property type="entry name" value="Dual-spec_lipid-protein_phosph"/>
</dbReference>
<dbReference type="GO" id="GO:0042995">
    <property type="term" value="C:cell projection"/>
    <property type="evidence" value="ECO:0007669"/>
    <property type="project" value="TreeGrafter"/>
</dbReference>
<dbReference type="EC" id="3.1.3.67" evidence="1"/>
<dbReference type="OrthoDB" id="16692at2759"/>
<dbReference type="GO" id="GO:0051896">
    <property type="term" value="P:regulation of phosphatidylinositol 3-kinase/protein kinase B signal transduction"/>
    <property type="evidence" value="ECO:0007669"/>
    <property type="project" value="TreeGrafter"/>
</dbReference>
<dbReference type="InterPro" id="IPR029023">
    <property type="entry name" value="Tensin_phosphatase"/>
</dbReference>
<dbReference type="GO" id="GO:0043491">
    <property type="term" value="P:phosphatidylinositol 3-kinase/protein kinase B signal transduction"/>
    <property type="evidence" value="ECO:0007669"/>
    <property type="project" value="TreeGrafter"/>
</dbReference>
<dbReference type="PROSITE" id="PS00383">
    <property type="entry name" value="TYR_PHOSPHATASE_1"/>
    <property type="match status" value="1"/>
</dbReference>
<protein>
    <recommendedName>
        <fullName evidence="1">phosphatidylinositol-3,4,5-trisphosphate 3-phosphatase</fullName>
        <ecNumber evidence="1">3.1.3.67</ecNumber>
    </recommendedName>
</protein>
<sequence>MKIPSIPLELTQNVQKHNLDLAYILPNIAACSAPTDKKVKKLYQNSLKTLCGVLNENHGKHNWMIVNLRTEKYGYDPKLVEVYGGLFEYRPFLDNNAIPLDEFIDTIHFIDQFMAADNRRAVIVHCRHGKGRTGSLIVGYIMYKYGVSFDKANTLFVKRRKIYRHGVSVPSQVRYLRYYEGLLNSSELRATYIRLREVPIKIKVQKLVVHNLNKKYSLGTLGIQCQTFADHGASLVLVSKLKDRKADKGEKADVVDLICIPSKKAYCESPEISFQLTMRMNSLTVFMLWFFVNCYLENIMSFDNSQTIGSIKQEEMNIDIPWERMDGYRGSNGRGYRFFDSVSVTLEMI</sequence>
<organism evidence="5 6">
    <name type="scientific">Dekkera bruxellensis</name>
    <name type="common">Brettanomyces custersii</name>
    <dbReference type="NCBI Taxonomy" id="5007"/>
    <lineage>
        <taxon>Eukaryota</taxon>
        <taxon>Fungi</taxon>
        <taxon>Dikarya</taxon>
        <taxon>Ascomycota</taxon>
        <taxon>Saccharomycotina</taxon>
        <taxon>Pichiomycetes</taxon>
        <taxon>Pichiales</taxon>
        <taxon>Pichiaceae</taxon>
        <taxon>Brettanomyces</taxon>
    </lineage>
</organism>
<dbReference type="GO" id="GO:0004725">
    <property type="term" value="F:protein tyrosine phosphatase activity"/>
    <property type="evidence" value="ECO:0007669"/>
    <property type="project" value="TreeGrafter"/>
</dbReference>
<dbReference type="Gene3D" id="3.90.190.10">
    <property type="entry name" value="Protein tyrosine phosphatase superfamily"/>
    <property type="match status" value="1"/>
</dbReference>
<dbReference type="PANTHER" id="PTHR12305">
    <property type="entry name" value="PHOSPHATASE WITH HOMOLOGY TO TENSIN"/>
    <property type="match status" value="1"/>
</dbReference>
<accession>A0A871R9V0</accession>
<dbReference type="Proteomes" id="UP000663131">
    <property type="component" value="Chromosome 9"/>
</dbReference>
<dbReference type="InterPro" id="IPR029021">
    <property type="entry name" value="Prot-tyrosine_phosphatase-like"/>
</dbReference>
<dbReference type="GeneID" id="64574755"/>
<evidence type="ECO:0000256" key="2">
    <source>
        <dbReference type="ARBA" id="ARBA00022801"/>
    </source>
</evidence>
<feature type="domain" description="Phosphatase tensin-type" evidence="4">
    <location>
        <begin position="10"/>
        <end position="186"/>
    </location>
</feature>
<reference evidence="5" key="2">
    <citation type="journal article" name="BMC Genomics">
        <title>New genome assemblies reveal patterns of domestication and adaptation across Brettanomyces (Dekkera) species.</title>
        <authorList>
            <person name="Roach M.J."/>
            <person name="Borneman A.R."/>
        </authorList>
    </citation>
    <scope>NUCLEOTIDE SEQUENCE</scope>
    <source>
        <strain evidence="5">UCD 2041</strain>
    </source>
</reference>
<dbReference type="GO" id="GO:0005829">
    <property type="term" value="C:cytosol"/>
    <property type="evidence" value="ECO:0007669"/>
    <property type="project" value="TreeGrafter"/>
</dbReference>
<evidence type="ECO:0000256" key="1">
    <source>
        <dbReference type="ARBA" id="ARBA00013015"/>
    </source>
</evidence>
<gene>
    <name evidence="5" type="ORF">BRETT_002831</name>
</gene>
<dbReference type="EMBL" id="CP063137">
    <property type="protein sequence ID" value="QOU22649.1"/>
    <property type="molecule type" value="Genomic_DNA"/>
</dbReference>
<dbReference type="GO" id="GO:0005634">
    <property type="term" value="C:nucleus"/>
    <property type="evidence" value="ECO:0007669"/>
    <property type="project" value="TreeGrafter"/>
</dbReference>
<reference evidence="5" key="1">
    <citation type="submission" date="2020-10" db="EMBL/GenBank/DDBJ databases">
        <authorList>
            <person name="Palmer J.M."/>
        </authorList>
    </citation>
    <scope>NUCLEOTIDE SEQUENCE</scope>
    <source>
        <strain evidence="5">UCD 2041</strain>
    </source>
</reference>
<name>A0A871R9V0_DEKBR</name>
<dbReference type="Pfam" id="PF00782">
    <property type="entry name" value="DSPc"/>
    <property type="match status" value="1"/>
</dbReference>
<dbReference type="InterPro" id="IPR000340">
    <property type="entry name" value="Dual-sp_phosphatase_cat-dom"/>
</dbReference>
<dbReference type="InterPro" id="IPR016130">
    <property type="entry name" value="Tyr_Pase_AS"/>
</dbReference>
<proteinExistence type="predicted"/>
<dbReference type="SUPFAM" id="SSF52799">
    <property type="entry name" value="(Phosphotyrosine protein) phosphatases II"/>
    <property type="match status" value="1"/>
</dbReference>
<dbReference type="AlphaFoldDB" id="A0A871R9V0"/>
<dbReference type="KEGG" id="bbrx:BRETT_002831"/>
<evidence type="ECO:0000259" key="3">
    <source>
        <dbReference type="PROSITE" id="PS50056"/>
    </source>
</evidence>
<dbReference type="InterPro" id="IPR000387">
    <property type="entry name" value="Tyr_Pase_dom"/>
</dbReference>
<feature type="domain" description="Tyrosine specific protein phosphatases" evidence="3">
    <location>
        <begin position="101"/>
        <end position="160"/>
    </location>
</feature>
<dbReference type="RefSeq" id="XP_041139142.1">
    <property type="nucleotide sequence ID" value="XM_041281351.1"/>
</dbReference>
<dbReference type="GO" id="GO:0016314">
    <property type="term" value="F:phosphatidylinositol-3,4,5-trisphosphate 3-phosphatase activity"/>
    <property type="evidence" value="ECO:0007669"/>
    <property type="project" value="UniProtKB-EC"/>
</dbReference>
<evidence type="ECO:0000259" key="4">
    <source>
        <dbReference type="PROSITE" id="PS51181"/>
    </source>
</evidence>